<comment type="cofactor">
    <cofactor evidence="1">
        <name>Zn(2+)</name>
        <dbReference type="ChEBI" id="CHEBI:29105"/>
    </cofactor>
</comment>
<dbReference type="EMBL" id="FNNJ01000014">
    <property type="protein sequence ID" value="SDY03034.1"/>
    <property type="molecule type" value="Genomic_DNA"/>
</dbReference>
<evidence type="ECO:0000256" key="6">
    <source>
        <dbReference type="ARBA" id="ARBA00022801"/>
    </source>
</evidence>
<keyword evidence="5" id="KW-0479">Metal-binding</keyword>
<evidence type="ECO:0000256" key="8">
    <source>
        <dbReference type="ARBA" id="ARBA00022989"/>
    </source>
</evidence>
<reference evidence="13 14" key="1">
    <citation type="submission" date="2016-10" db="EMBL/GenBank/DDBJ databases">
        <authorList>
            <person name="de Groot N.N."/>
        </authorList>
    </citation>
    <scope>NUCLEOTIDE SEQUENCE [LARGE SCALE GENOMIC DNA]</scope>
    <source>
        <strain evidence="13 14">DSM 24956</strain>
    </source>
</reference>
<evidence type="ECO:0000256" key="9">
    <source>
        <dbReference type="ARBA" id="ARBA00023049"/>
    </source>
</evidence>
<dbReference type="AlphaFoldDB" id="A0A1H3GKK2"/>
<evidence type="ECO:0000256" key="3">
    <source>
        <dbReference type="ARBA" id="ARBA00022670"/>
    </source>
</evidence>
<evidence type="ECO:0000256" key="5">
    <source>
        <dbReference type="ARBA" id="ARBA00022723"/>
    </source>
</evidence>
<dbReference type="Pfam" id="PF01435">
    <property type="entry name" value="Peptidase_M48"/>
    <property type="match status" value="1"/>
</dbReference>
<keyword evidence="6" id="KW-0378">Hydrolase</keyword>
<dbReference type="Gene3D" id="3.30.2010.10">
    <property type="entry name" value="Metalloproteases ('zincins'), catalytic domain"/>
    <property type="match status" value="1"/>
</dbReference>
<evidence type="ECO:0000256" key="4">
    <source>
        <dbReference type="ARBA" id="ARBA00022692"/>
    </source>
</evidence>
<organism evidence="13 14">
    <name type="scientific">Lutibacter oricola</name>
    <dbReference type="NCBI Taxonomy" id="762486"/>
    <lineage>
        <taxon>Bacteria</taxon>
        <taxon>Pseudomonadati</taxon>
        <taxon>Bacteroidota</taxon>
        <taxon>Flavobacteriia</taxon>
        <taxon>Flavobacteriales</taxon>
        <taxon>Flavobacteriaceae</taxon>
        <taxon>Lutibacter</taxon>
    </lineage>
</organism>
<dbReference type="STRING" id="762486.SAMN05444411_11444"/>
<dbReference type="CDD" id="cd07328">
    <property type="entry name" value="M48_Ste24p_like"/>
    <property type="match status" value="1"/>
</dbReference>
<name>A0A1H3GKK2_9FLAO</name>
<dbReference type="PANTHER" id="PTHR43221">
    <property type="entry name" value="PROTEASE HTPX"/>
    <property type="match status" value="1"/>
</dbReference>
<accession>A0A1H3GKK2</accession>
<dbReference type="Proteomes" id="UP000199595">
    <property type="component" value="Unassembled WGS sequence"/>
</dbReference>
<protein>
    <submittedName>
        <fullName evidence="13">Zn-dependent protease with chaperone function</fullName>
    </submittedName>
</protein>
<evidence type="ECO:0000313" key="13">
    <source>
        <dbReference type="EMBL" id="SDY03034.1"/>
    </source>
</evidence>
<evidence type="ECO:0000313" key="14">
    <source>
        <dbReference type="Proteomes" id="UP000199595"/>
    </source>
</evidence>
<keyword evidence="7" id="KW-0862">Zinc</keyword>
<proteinExistence type="predicted"/>
<dbReference type="PANTHER" id="PTHR43221:SF2">
    <property type="entry name" value="PROTEASE HTPX HOMOLOG"/>
    <property type="match status" value="1"/>
</dbReference>
<feature type="transmembrane region" description="Helical" evidence="11">
    <location>
        <begin position="227"/>
        <end position="246"/>
    </location>
</feature>
<dbReference type="GO" id="GO:0006508">
    <property type="term" value="P:proteolysis"/>
    <property type="evidence" value="ECO:0007669"/>
    <property type="project" value="UniProtKB-KW"/>
</dbReference>
<dbReference type="RefSeq" id="WP_139170985.1">
    <property type="nucleotide sequence ID" value="NZ_FNNJ01000014.1"/>
</dbReference>
<feature type="transmembrane region" description="Helical" evidence="11">
    <location>
        <begin position="29"/>
        <end position="62"/>
    </location>
</feature>
<keyword evidence="2" id="KW-1003">Cell membrane</keyword>
<dbReference type="GO" id="GO:0046872">
    <property type="term" value="F:metal ion binding"/>
    <property type="evidence" value="ECO:0007669"/>
    <property type="project" value="UniProtKB-KW"/>
</dbReference>
<gene>
    <name evidence="13" type="ORF">SAMN05444411_11444</name>
</gene>
<dbReference type="InterPro" id="IPR050083">
    <property type="entry name" value="HtpX_protease"/>
</dbReference>
<evidence type="ECO:0000256" key="1">
    <source>
        <dbReference type="ARBA" id="ARBA00001947"/>
    </source>
</evidence>
<dbReference type="InterPro" id="IPR001915">
    <property type="entry name" value="Peptidase_M48"/>
</dbReference>
<keyword evidence="9" id="KW-0482">Metalloprotease</keyword>
<keyword evidence="8 11" id="KW-1133">Transmembrane helix</keyword>
<evidence type="ECO:0000256" key="11">
    <source>
        <dbReference type="SAM" id="Phobius"/>
    </source>
</evidence>
<evidence type="ECO:0000256" key="7">
    <source>
        <dbReference type="ARBA" id="ARBA00022833"/>
    </source>
</evidence>
<sequence>MKESLIFTYAMIKNEITSSDEFIKSTIKAIVSIVAFTLLYILLFLLAIGLTILCGYGAILVIAIKPNFITLALGFGLASMGFMVLLFLIKFLFKTHKTDKSHLIEITKNEEPKLFQLIDELTTTIDTQKPKRVYLSPDVNASVFYDSNFWSMFFPIKKNLVIGLGLINALTEEELKAILSHEFAHFSQSTMKVGSYVYSVNNVIHNLLYDNESYENMISKWSEASGYFSIFMILAVKIVSGIQWILRQMYSYVNTRYLKLSREMEFQADEIAAYVTGSTPLINSLLRMELIDYSFNNTISFYEQKIESNIKPKNIYHNQFDVLNFLADQDSLKIKQDLPQVSIDDLNKYNKSKLNIDNQWASHPSTKDRVEKLKAINVKPSNAKNSSANSILNSHIKRQQQLTDHIFKDVEYSNNNFKEYSPSDFINEYETYHIDNSFDPIFKGYYDIKDIANFELHQFLNDESINFKSLFSSEILEDVIQYEANKTDIDVLTKIKNKEFKIKTFDYDGEVYNSKHSATIINNLKKETKLLKEKIHSNDINIYLFFKKIEKDNLKTEKLTTLYKNYFEYYNKFENLITVYNDISEALHFLQNNTKFEAIKTNFKQVKLIEKRLKQHIDYLYTNQLFKTIITADIDKVLKKYKNANYTYFDNNSYLENELEILFTVINFYQHIISKGQFIVKKEIIDYQKELTNYLSI</sequence>
<keyword evidence="14" id="KW-1185">Reference proteome</keyword>
<keyword evidence="3 13" id="KW-0645">Protease</keyword>
<keyword evidence="4 11" id="KW-0812">Transmembrane</keyword>
<feature type="transmembrane region" description="Helical" evidence="11">
    <location>
        <begin position="68"/>
        <end position="93"/>
    </location>
</feature>
<feature type="domain" description="Peptidase M48" evidence="12">
    <location>
        <begin position="156"/>
        <end position="376"/>
    </location>
</feature>
<evidence type="ECO:0000259" key="12">
    <source>
        <dbReference type="Pfam" id="PF01435"/>
    </source>
</evidence>
<evidence type="ECO:0000256" key="2">
    <source>
        <dbReference type="ARBA" id="ARBA00022475"/>
    </source>
</evidence>
<dbReference type="OrthoDB" id="9789270at2"/>
<evidence type="ECO:0000256" key="10">
    <source>
        <dbReference type="ARBA" id="ARBA00023136"/>
    </source>
</evidence>
<keyword evidence="10 11" id="KW-0472">Membrane</keyword>
<dbReference type="GO" id="GO:0004222">
    <property type="term" value="F:metalloendopeptidase activity"/>
    <property type="evidence" value="ECO:0007669"/>
    <property type="project" value="InterPro"/>
</dbReference>